<comment type="caution">
    <text evidence="3">The sequence shown here is derived from an EMBL/GenBank/DDBJ whole genome shotgun (WGS) entry which is preliminary data.</text>
</comment>
<dbReference type="AlphaFoldDB" id="A0AAN9T552"/>
<dbReference type="PANTHER" id="PTHR15555">
    <property type="entry name" value="ZINC FINGER HIT DOMAIN CONTAINING PROTEIN 2 PROTEIN FON -RELATED"/>
    <property type="match status" value="1"/>
</dbReference>
<dbReference type="SUPFAM" id="SSF144232">
    <property type="entry name" value="HIT/MYND zinc finger-like"/>
    <property type="match status" value="1"/>
</dbReference>
<evidence type="ECO:0000313" key="3">
    <source>
        <dbReference type="EMBL" id="KAK7573765.1"/>
    </source>
</evidence>
<dbReference type="EMBL" id="JBBCAQ010000037">
    <property type="protein sequence ID" value="KAK7573765.1"/>
    <property type="molecule type" value="Genomic_DNA"/>
</dbReference>
<gene>
    <name evidence="3" type="ORF">V9T40_010956</name>
</gene>
<dbReference type="CDD" id="cd23024">
    <property type="entry name" value="zf-HIT_ZNHIT2-3"/>
    <property type="match status" value="1"/>
</dbReference>
<dbReference type="PANTHER" id="PTHR15555:SF0">
    <property type="entry name" value="ZINC FINGER HIT DOMAIN-CONTAINING PROTEIN 2"/>
    <property type="match status" value="1"/>
</dbReference>
<dbReference type="Gene3D" id="3.30.60.190">
    <property type="match status" value="1"/>
</dbReference>
<proteinExistence type="predicted"/>
<keyword evidence="1" id="KW-0862">Zinc</keyword>
<evidence type="ECO:0000313" key="4">
    <source>
        <dbReference type="Proteomes" id="UP001367676"/>
    </source>
</evidence>
<feature type="domain" description="HIT-type" evidence="2">
    <location>
        <begin position="12"/>
        <end position="45"/>
    </location>
</feature>
<dbReference type="GO" id="GO:0008270">
    <property type="term" value="F:zinc ion binding"/>
    <property type="evidence" value="ECO:0007669"/>
    <property type="project" value="UniProtKB-UniRule"/>
</dbReference>
<keyword evidence="1" id="KW-0479">Metal-binding</keyword>
<evidence type="ECO:0000256" key="1">
    <source>
        <dbReference type="PROSITE-ProRule" id="PRU00453"/>
    </source>
</evidence>
<sequence>MENSGTTDDSKCQLCSLAKAKYTCPRCLVKYCSQMCYKSEGHANCSEQFYKECVEDELKLDQLDPESKNKMVDILKRFQNQDLDDFYPENDSDDDSIPDLSERIENIDLDDSDEVWSRLTEQEKLEFNAILNSGDLTDLIPEYEPWWNKRYQKKIEELESFLDQIKEYEKICPPLQPIVPFNTLSKVQPSPCILWNIVNIMGAYALTVRRFIGEHQNSAAASTILTLSTNLNANENFDSKEMATESIIYQANADTSITCSIEEANVIRDDIDKFLAGPKNDDVEFYILSALSDLQRLFQDSLSHKKKGEKKTEFSKKYPPPKAVIDKEKAKRSVKKLTFYLSWTKEFYAGLIIS</sequence>
<evidence type="ECO:0000259" key="2">
    <source>
        <dbReference type="PROSITE" id="PS51083"/>
    </source>
</evidence>
<dbReference type="PROSITE" id="PS51083">
    <property type="entry name" value="ZF_HIT"/>
    <property type="match status" value="1"/>
</dbReference>
<dbReference type="InterPro" id="IPR039646">
    <property type="entry name" value="ZNHIT2"/>
</dbReference>
<reference evidence="3 4" key="1">
    <citation type="submission" date="2024-03" db="EMBL/GenBank/DDBJ databases">
        <title>Adaptation during the transition from Ophiocordyceps entomopathogen to insect associate is accompanied by gene loss and intensified selection.</title>
        <authorList>
            <person name="Ward C.M."/>
            <person name="Onetto C.A."/>
            <person name="Borneman A.R."/>
        </authorList>
    </citation>
    <scope>NUCLEOTIDE SEQUENCE [LARGE SCALE GENOMIC DNA]</scope>
    <source>
        <strain evidence="3">AWRI1</strain>
        <tissue evidence="3">Single Adult Female</tissue>
    </source>
</reference>
<dbReference type="Proteomes" id="UP001367676">
    <property type="component" value="Unassembled WGS sequence"/>
</dbReference>
<keyword evidence="4" id="KW-1185">Reference proteome</keyword>
<protein>
    <recommendedName>
        <fullName evidence="2">HIT-type domain-containing protein</fullName>
    </recommendedName>
</protein>
<dbReference type="InterPro" id="IPR007529">
    <property type="entry name" value="Znf_HIT"/>
</dbReference>
<accession>A0AAN9T552</accession>
<name>A0AAN9T552_9HEMI</name>
<organism evidence="3 4">
    <name type="scientific">Parthenolecanium corni</name>
    <dbReference type="NCBI Taxonomy" id="536013"/>
    <lineage>
        <taxon>Eukaryota</taxon>
        <taxon>Metazoa</taxon>
        <taxon>Ecdysozoa</taxon>
        <taxon>Arthropoda</taxon>
        <taxon>Hexapoda</taxon>
        <taxon>Insecta</taxon>
        <taxon>Pterygota</taxon>
        <taxon>Neoptera</taxon>
        <taxon>Paraneoptera</taxon>
        <taxon>Hemiptera</taxon>
        <taxon>Sternorrhyncha</taxon>
        <taxon>Coccoidea</taxon>
        <taxon>Coccidae</taxon>
        <taxon>Parthenolecanium</taxon>
    </lineage>
</organism>
<keyword evidence="1" id="KW-0863">Zinc-finger</keyword>
<dbReference type="Pfam" id="PF04438">
    <property type="entry name" value="zf-HIT"/>
    <property type="match status" value="1"/>
</dbReference>